<dbReference type="AlphaFoldDB" id="A0A9N8KPF9"/>
<keyword evidence="2" id="KW-1185">Reference proteome</keyword>
<sequence length="74" mass="7996">MDIPHTVSKSDISYISTASAPSLRARDSVATMASARPSYLAGEEGQGNVKVVVRVRKFLPRGMRTTHFTCQAEG</sequence>
<evidence type="ECO:0000313" key="2">
    <source>
        <dbReference type="Proteomes" id="UP000745764"/>
    </source>
</evidence>
<reference evidence="1" key="1">
    <citation type="submission" date="2020-06" db="EMBL/GenBank/DDBJ databases">
        <authorList>
            <person name="Onetto C."/>
        </authorList>
    </citation>
    <scope>NUCLEOTIDE SEQUENCE</scope>
</reference>
<dbReference type="Proteomes" id="UP000745764">
    <property type="component" value="Unassembled WGS sequence"/>
</dbReference>
<evidence type="ECO:0000313" key="1">
    <source>
        <dbReference type="EMBL" id="CAD0114582.1"/>
    </source>
</evidence>
<accession>A0A9N8KPF9</accession>
<organism evidence="1 2">
    <name type="scientific">Aureobasidium uvarum</name>
    <dbReference type="NCBI Taxonomy" id="2773716"/>
    <lineage>
        <taxon>Eukaryota</taxon>
        <taxon>Fungi</taxon>
        <taxon>Dikarya</taxon>
        <taxon>Ascomycota</taxon>
        <taxon>Pezizomycotina</taxon>
        <taxon>Dothideomycetes</taxon>
        <taxon>Dothideomycetidae</taxon>
        <taxon>Dothideales</taxon>
        <taxon>Saccotheciaceae</taxon>
        <taxon>Aureobasidium</taxon>
    </lineage>
</organism>
<protein>
    <submittedName>
        <fullName evidence="1">Uncharacterized protein</fullName>
    </submittedName>
</protein>
<name>A0A9N8KPF9_9PEZI</name>
<comment type="caution">
    <text evidence="1">The sequence shown here is derived from an EMBL/GenBank/DDBJ whole genome shotgun (WGS) entry which is preliminary data.</text>
</comment>
<gene>
    <name evidence="1" type="ORF">AWRI4620_LOCUS8837</name>
</gene>
<proteinExistence type="predicted"/>
<dbReference type="EMBL" id="CAINUL010000018">
    <property type="protein sequence ID" value="CAD0114582.1"/>
    <property type="molecule type" value="Genomic_DNA"/>
</dbReference>